<dbReference type="GO" id="GO:0043571">
    <property type="term" value="P:maintenance of CRISPR repeat elements"/>
    <property type="evidence" value="ECO:0007669"/>
    <property type="project" value="InterPro"/>
</dbReference>
<dbReference type="Proteomes" id="UP000271125">
    <property type="component" value="Unassembled WGS sequence"/>
</dbReference>
<dbReference type="InterPro" id="IPR013337">
    <property type="entry name" value="CRISPR-assoc_prot_Cas5_Tneap"/>
</dbReference>
<evidence type="ECO:0000256" key="1">
    <source>
        <dbReference type="ARBA" id="ARBA00023118"/>
    </source>
</evidence>
<reference evidence="2 3" key="1">
    <citation type="submission" date="2018-06" db="EMBL/GenBank/DDBJ databases">
        <title>Extensive metabolic versatility and redundancy in microbially diverse, dynamic hydrothermal sediments.</title>
        <authorList>
            <person name="Dombrowski N."/>
            <person name="Teske A."/>
            <person name="Baker B.J."/>
        </authorList>
    </citation>
    <scope>NUCLEOTIDE SEQUENCE [LARGE SCALE GENOMIC DNA]</scope>
    <source>
        <strain evidence="2">B10_G13</strain>
    </source>
</reference>
<proteinExistence type="predicted"/>
<dbReference type="NCBIfam" id="TIGR01895">
    <property type="entry name" value="cas_Cas5t"/>
    <property type="match status" value="1"/>
</dbReference>
<evidence type="ECO:0000313" key="3">
    <source>
        <dbReference type="Proteomes" id="UP000271125"/>
    </source>
</evidence>
<evidence type="ECO:0000313" key="2">
    <source>
        <dbReference type="EMBL" id="RKX71804.1"/>
    </source>
</evidence>
<sequence>MSKKTICIELFQPFAQYRNPFTFYYAQTYPLPPKSTIIGMLQNAVGDWYGYKRWYKNEKGEDKNLWWDNLKVSIHGGFESVFWNYQQLIKGNVTLKKFNDVITLWNQNLPLYNEGIRSQRSPVYQQELFNGHLYIFLKGDKNLIDEIENALKNPQKILYLGRSEDVIFIKNVHSEVNWEYREKEVKNFFRLEYPTYIKQDKFPIKNEKFPVYSIPIKVIFSNHGKPITNKSQISKHTERIPKFETVIYTGTDYIVSLQNSISLEYFKLADKTFKIPEGFGWI</sequence>
<gene>
    <name evidence="2" type="primary">cas5b</name>
    <name evidence="2" type="ORF">DRP43_02140</name>
</gene>
<dbReference type="InterPro" id="IPR021124">
    <property type="entry name" value="CRISPR-assoc_prot_Cas5"/>
</dbReference>
<comment type="caution">
    <text evidence="2">The sequence shown here is derived from an EMBL/GenBank/DDBJ whole genome shotgun (WGS) entry which is preliminary data.</text>
</comment>
<dbReference type="EMBL" id="QNBD01000075">
    <property type="protein sequence ID" value="RKX71804.1"/>
    <property type="molecule type" value="Genomic_DNA"/>
</dbReference>
<dbReference type="Gene3D" id="3.30.70.2660">
    <property type="match status" value="1"/>
</dbReference>
<dbReference type="GO" id="GO:0051607">
    <property type="term" value="P:defense response to virus"/>
    <property type="evidence" value="ECO:0007669"/>
    <property type="project" value="UniProtKB-KW"/>
</dbReference>
<keyword evidence="1" id="KW-0051">Antiviral defense</keyword>
<dbReference type="NCBIfam" id="TIGR02593">
    <property type="entry name" value="CRISPR_cas5"/>
    <property type="match status" value="1"/>
</dbReference>
<dbReference type="InterPro" id="IPR013422">
    <property type="entry name" value="CRISPR-assoc_prot_Cas5_N"/>
</dbReference>
<accession>A0A660SLY1</accession>
<name>A0A660SLY1_UNCT6</name>
<dbReference type="AlphaFoldDB" id="A0A660SLY1"/>
<dbReference type="Pfam" id="PF09704">
    <property type="entry name" value="Cas_Cas5d"/>
    <property type="match status" value="1"/>
</dbReference>
<protein>
    <submittedName>
        <fullName evidence="2">Type I-B CRISPR-associated protein Cas5</fullName>
    </submittedName>
</protein>
<organism evidence="2 3">
    <name type="scientific">candidate division TA06 bacterium</name>
    <dbReference type="NCBI Taxonomy" id="2250710"/>
    <lineage>
        <taxon>Bacteria</taxon>
        <taxon>Bacteria division TA06</taxon>
    </lineage>
</organism>